<dbReference type="Proteomes" id="UP000199306">
    <property type="component" value="Unassembled WGS sequence"/>
</dbReference>
<dbReference type="PANTHER" id="PTHR37691">
    <property type="entry name" value="BLR3518 PROTEIN"/>
    <property type="match status" value="1"/>
</dbReference>
<protein>
    <submittedName>
        <fullName evidence="1">Uncharacterized protein</fullName>
    </submittedName>
</protein>
<dbReference type="OrthoDB" id="678766at2"/>
<evidence type="ECO:0000313" key="2">
    <source>
        <dbReference type="Proteomes" id="UP000199306"/>
    </source>
</evidence>
<dbReference type="Pfam" id="PF02635">
    <property type="entry name" value="DsrE"/>
    <property type="match status" value="1"/>
</dbReference>
<evidence type="ECO:0000313" key="1">
    <source>
        <dbReference type="EMBL" id="SFP88232.1"/>
    </source>
</evidence>
<proteinExistence type="predicted"/>
<reference evidence="1 2" key="1">
    <citation type="submission" date="2016-10" db="EMBL/GenBank/DDBJ databases">
        <authorList>
            <person name="de Groot N.N."/>
        </authorList>
    </citation>
    <scope>NUCLEOTIDE SEQUENCE [LARGE SCALE GENOMIC DNA]</scope>
    <source>
        <strain evidence="2">E92,LMG 26720,CCM 7988</strain>
    </source>
</reference>
<dbReference type="PANTHER" id="PTHR37691:SF1">
    <property type="entry name" value="BLR3518 PROTEIN"/>
    <property type="match status" value="1"/>
</dbReference>
<gene>
    <name evidence="1" type="ORF">SAMN04515674_106279</name>
</gene>
<dbReference type="STRING" id="1079859.SAMN04515674_106279"/>
<organism evidence="1 2">
    <name type="scientific">Pseudarcicella hirudinis</name>
    <dbReference type="NCBI Taxonomy" id="1079859"/>
    <lineage>
        <taxon>Bacteria</taxon>
        <taxon>Pseudomonadati</taxon>
        <taxon>Bacteroidota</taxon>
        <taxon>Cytophagia</taxon>
        <taxon>Cytophagales</taxon>
        <taxon>Flectobacillaceae</taxon>
        <taxon>Pseudarcicella</taxon>
    </lineage>
</organism>
<dbReference type="SUPFAM" id="SSF75169">
    <property type="entry name" value="DsrEFH-like"/>
    <property type="match status" value="1"/>
</dbReference>
<name>A0A1I5TYU1_9BACT</name>
<sequence>MKKILFLGMLMSIGICMQSYSQSPKRQHQIVFHLASPDTLVYRTLTKQLSNVLEHWPEAKIEVVVHSKGLGFMRNDQSNVGKEIESLSKKGIVFAVCENSMKQQKLKKEQIYTQAVYVPVGLAELVLKQEEGWSYIKAGF</sequence>
<dbReference type="Gene3D" id="3.40.1260.10">
    <property type="entry name" value="DsrEFH-like"/>
    <property type="match status" value="1"/>
</dbReference>
<dbReference type="AlphaFoldDB" id="A0A1I5TYU1"/>
<dbReference type="EMBL" id="FOXH01000006">
    <property type="protein sequence ID" value="SFP88232.1"/>
    <property type="molecule type" value="Genomic_DNA"/>
</dbReference>
<dbReference type="InterPro" id="IPR003787">
    <property type="entry name" value="Sulphur_relay_DsrE/F-like"/>
</dbReference>
<keyword evidence="2" id="KW-1185">Reference proteome</keyword>
<dbReference type="InterPro" id="IPR027396">
    <property type="entry name" value="DsrEFH-like"/>
</dbReference>
<dbReference type="RefSeq" id="WP_092017569.1">
    <property type="nucleotide sequence ID" value="NZ_FOXH01000006.1"/>
</dbReference>
<accession>A0A1I5TYU1</accession>